<sequence length="263" mass="29886">MKDRQGYFSIIQYSEHPERAEYINIGVVLFAAEAPYVFCKFGERPKRIKSAFNVSPGVHFELLQNSFYNRLLSEFRDGWKRENIDRFISQRSGKIRLFPLRSILISNARADLDSVFSDLVGEIPAKPRKQRANAMLASKLREFGVDTLLERPDPVLLEGGIKIEAPFGYQNGAFNLLQGLSLGDDPDKALSKASPSMIEGNLLFSQTLQEKRLVVVADGAEMHDESFISLLSSQMEQHKVRFYTMADMQPLVSDIRINYALHH</sequence>
<evidence type="ECO:0008006" key="3">
    <source>
        <dbReference type="Google" id="ProtNLM"/>
    </source>
</evidence>
<keyword evidence="2" id="KW-1185">Reference proteome</keyword>
<evidence type="ECO:0000313" key="2">
    <source>
        <dbReference type="Proteomes" id="UP000390335"/>
    </source>
</evidence>
<dbReference type="InterPro" id="IPR021398">
    <property type="entry name" value="DUF3037"/>
</dbReference>
<dbReference type="RefSeq" id="WP_145636269.1">
    <property type="nucleotide sequence ID" value="NZ_BLAI01000024.1"/>
</dbReference>
<reference evidence="1 2" key="1">
    <citation type="journal article" date="2020" name="Genome Biol. Evol.">
        <title>Rhizobium dioscoreae sp. nov., a plant growth-promoting bacterium isolated from yam (Dioscorea species).</title>
        <authorList>
            <person name="Ouyabe M."/>
            <person name="Tanaka N."/>
            <person name="Shiwa Y."/>
            <person name="Fujita N."/>
            <person name="Kikuno H."/>
            <person name="Babil P."/>
            <person name="Shiwachi H."/>
        </authorList>
    </citation>
    <scope>NUCLEOTIDE SEQUENCE [LARGE SCALE GENOMIC DNA]</scope>
    <source>
        <strain evidence="1 2">S-93</strain>
    </source>
</reference>
<comment type="caution">
    <text evidence="1">The sequence shown here is derived from an EMBL/GenBank/DDBJ whole genome shotgun (WGS) entry which is preliminary data.</text>
</comment>
<gene>
    <name evidence="1" type="ORF">RsS93_55290</name>
</gene>
<dbReference type="EMBL" id="BLAJ01000011">
    <property type="protein sequence ID" value="GES52915.1"/>
    <property type="molecule type" value="Genomic_DNA"/>
</dbReference>
<dbReference type="Proteomes" id="UP000390335">
    <property type="component" value="Unassembled WGS sequence"/>
</dbReference>
<protein>
    <recommendedName>
        <fullName evidence="3">DUF3037 domain-containing protein</fullName>
    </recommendedName>
</protein>
<dbReference type="Pfam" id="PF11236">
    <property type="entry name" value="DUF3037"/>
    <property type="match status" value="1"/>
</dbReference>
<accession>A0ABQ0ZBN0</accession>
<organism evidence="1 2">
    <name type="scientific">Rhizobium dioscoreae</name>
    <dbReference type="NCBI Taxonomy" id="2653122"/>
    <lineage>
        <taxon>Bacteria</taxon>
        <taxon>Pseudomonadati</taxon>
        <taxon>Pseudomonadota</taxon>
        <taxon>Alphaproteobacteria</taxon>
        <taxon>Hyphomicrobiales</taxon>
        <taxon>Rhizobiaceae</taxon>
        <taxon>Rhizobium/Agrobacterium group</taxon>
        <taxon>Rhizobium</taxon>
    </lineage>
</organism>
<name>A0ABQ0ZBN0_9HYPH</name>
<evidence type="ECO:0000313" key="1">
    <source>
        <dbReference type="EMBL" id="GES52915.1"/>
    </source>
</evidence>
<proteinExistence type="predicted"/>